<dbReference type="Gene3D" id="3.30.200.20">
    <property type="entry name" value="Phosphorylase Kinase, domain 1"/>
    <property type="match status" value="1"/>
</dbReference>
<dbReference type="SUPFAM" id="SSF56112">
    <property type="entry name" value="Protein kinase-like (PK-like)"/>
    <property type="match status" value="1"/>
</dbReference>
<feature type="domain" description="Aminoglycoside phosphotransferase" evidence="1">
    <location>
        <begin position="33"/>
        <end position="258"/>
    </location>
</feature>
<accession>A0A318SCI1</accession>
<keyword evidence="2" id="KW-0808">Transferase</keyword>
<dbReference type="GO" id="GO:0016301">
    <property type="term" value="F:kinase activity"/>
    <property type="evidence" value="ECO:0007669"/>
    <property type="project" value="UniProtKB-KW"/>
</dbReference>
<evidence type="ECO:0000259" key="1">
    <source>
        <dbReference type="Pfam" id="PF01636"/>
    </source>
</evidence>
<proteinExistence type="predicted"/>
<dbReference type="PANTHER" id="PTHR21310:SF42">
    <property type="entry name" value="BIFUNCTIONAL AAC_APH"/>
    <property type="match status" value="1"/>
</dbReference>
<sequence length="310" mass="34475">MPESFPSRALHACFPGHAALEARLGGEGDDCVAFHVRTDAEWMFLRAKHPHASACLDRLAALAPDLAAHLPVAVPAVEHHGRIDGHAFVGYRAVSGEFLSHALERGLDATRLRRAALDFANFFRALHALDPEPAKRVNVPSSDYAFGMRDEGWEEGDAASLYARDLEAYRKSRFADADTVTFLTQALDRHLTTLEDGAAHVLLHGEVSPGHVLLNEDGHLHGIIDFNGMYVGRSARDFLYLYETFGRRWTSDLLVAYESPDVTATLDELRFLHVWHTLLRLMWAVEHGLADLAARRSADLETLRNGLRPD</sequence>
<keyword evidence="3" id="KW-1185">Reference proteome</keyword>
<keyword evidence="2" id="KW-0418">Kinase</keyword>
<dbReference type="InterPro" id="IPR051678">
    <property type="entry name" value="AGP_Transferase"/>
</dbReference>
<dbReference type="InterPro" id="IPR011009">
    <property type="entry name" value="Kinase-like_dom_sf"/>
</dbReference>
<dbReference type="PANTHER" id="PTHR21310">
    <property type="entry name" value="AMINOGLYCOSIDE PHOSPHOTRANSFERASE-RELATED-RELATED"/>
    <property type="match status" value="1"/>
</dbReference>
<evidence type="ECO:0000313" key="3">
    <source>
        <dbReference type="Proteomes" id="UP000248326"/>
    </source>
</evidence>
<organism evidence="2 3">
    <name type="scientific">Deinococcus yavapaiensis KR-236</name>
    <dbReference type="NCBI Taxonomy" id="694435"/>
    <lineage>
        <taxon>Bacteria</taxon>
        <taxon>Thermotogati</taxon>
        <taxon>Deinococcota</taxon>
        <taxon>Deinococci</taxon>
        <taxon>Deinococcales</taxon>
        <taxon>Deinococcaceae</taxon>
        <taxon>Deinococcus</taxon>
    </lineage>
</organism>
<comment type="caution">
    <text evidence="2">The sequence shown here is derived from an EMBL/GenBank/DDBJ whole genome shotgun (WGS) entry which is preliminary data.</text>
</comment>
<dbReference type="EMBL" id="QJSX01000001">
    <property type="protein sequence ID" value="PYE56561.1"/>
    <property type="molecule type" value="Genomic_DNA"/>
</dbReference>
<reference evidence="2 3" key="1">
    <citation type="submission" date="2018-06" db="EMBL/GenBank/DDBJ databases">
        <title>Genomic Encyclopedia of Type Strains, Phase IV (KMG-IV): sequencing the most valuable type-strain genomes for metagenomic binning, comparative biology and taxonomic classification.</title>
        <authorList>
            <person name="Goeker M."/>
        </authorList>
    </citation>
    <scope>NUCLEOTIDE SEQUENCE [LARGE SCALE GENOMIC DNA]</scope>
    <source>
        <strain evidence="2 3">DSM 18048</strain>
    </source>
</reference>
<dbReference type="InterPro" id="IPR002575">
    <property type="entry name" value="Aminoglycoside_PTrfase"/>
</dbReference>
<dbReference type="Gene3D" id="3.90.1200.10">
    <property type="match status" value="1"/>
</dbReference>
<name>A0A318SCI1_9DEIO</name>
<evidence type="ECO:0000313" key="2">
    <source>
        <dbReference type="EMBL" id="PYE56561.1"/>
    </source>
</evidence>
<protein>
    <submittedName>
        <fullName evidence="2">Aminoglycoside phosphotransferase (APT) family kinase protein</fullName>
    </submittedName>
</protein>
<gene>
    <name evidence="2" type="ORF">DES52_101366</name>
</gene>
<dbReference type="AlphaFoldDB" id="A0A318SCI1"/>
<dbReference type="Proteomes" id="UP000248326">
    <property type="component" value="Unassembled WGS sequence"/>
</dbReference>
<dbReference type="Pfam" id="PF01636">
    <property type="entry name" value="APH"/>
    <property type="match status" value="1"/>
</dbReference>